<dbReference type="RefSeq" id="WP_130254013.1">
    <property type="nucleotide sequence ID" value="NZ_PPSX01000010.1"/>
</dbReference>
<dbReference type="Proteomes" id="UP000291338">
    <property type="component" value="Unassembled WGS sequence"/>
</dbReference>
<evidence type="ECO:0000313" key="3">
    <source>
        <dbReference type="Proteomes" id="UP000291338"/>
    </source>
</evidence>
<gene>
    <name evidence="2" type="ORF">C1E23_02230</name>
</gene>
<evidence type="ECO:0008006" key="4">
    <source>
        <dbReference type="Google" id="ProtNLM"/>
    </source>
</evidence>
<accession>A0A4Q7IT02</accession>
<feature type="chain" id="PRO_5020692922" description="Lipoprotein" evidence="1">
    <location>
        <begin position="19"/>
        <end position="255"/>
    </location>
</feature>
<dbReference type="PROSITE" id="PS51257">
    <property type="entry name" value="PROKAR_LIPOPROTEIN"/>
    <property type="match status" value="1"/>
</dbReference>
<dbReference type="EMBL" id="PPSX01000010">
    <property type="protein sequence ID" value="RZQ54716.1"/>
    <property type="molecule type" value="Genomic_DNA"/>
</dbReference>
<proteinExistence type="predicted"/>
<dbReference type="AlphaFoldDB" id="A0A4Q7IT02"/>
<keyword evidence="1" id="KW-0732">Signal</keyword>
<comment type="caution">
    <text evidence="2">The sequence shown here is derived from an EMBL/GenBank/DDBJ whole genome shotgun (WGS) entry which is preliminary data.</text>
</comment>
<evidence type="ECO:0000313" key="2">
    <source>
        <dbReference type="EMBL" id="RZQ54716.1"/>
    </source>
</evidence>
<protein>
    <recommendedName>
        <fullName evidence="4">Lipoprotein</fullName>
    </recommendedName>
</protein>
<feature type="signal peptide" evidence="1">
    <location>
        <begin position="1"/>
        <end position="18"/>
    </location>
</feature>
<sequence length="255" mass="29452">MIKSFSLFFLITLLSACASYELPPEPDITLPKNTKIAILINTSSSPKHTHIGATPFSNFVKEYDYDWDIQNNIFKVFKGALEKIQDYKVVDLRDYGLDTLEPTGLILVENNQWKYSETHSELIKELLKDNVRLVIHIDEKPTYFTSNCGAYSCITYYSEGLGLVSRSVLGVKSYYASASYNISAELLDPLYPITAQKEMRSLNNHRIKNKLLNNYKVPKMFKNITEDEFEDVKKGVLEQMNFFAMHIYYYLKSKL</sequence>
<evidence type="ECO:0000256" key="1">
    <source>
        <dbReference type="SAM" id="SignalP"/>
    </source>
</evidence>
<reference evidence="2 3" key="1">
    <citation type="submission" date="2018-01" db="EMBL/GenBank/DDBJ databases">
        <title>Co-occurrence of chitin degradation, pigmentation and bioactivity in marine Pseudoalteromonas.</title>
        <authorList>
            <person name="Paulsen S."/>
            <person name="Gram L."/>
            <person name="Machado H."/>
        </authorList>
    </citation>
    <scope>NUCLEOTIDE SEQUENCE [LARGE SCALE GENOMIC DNA]</scope>
    <source>
        <strain evidence="2 3">S3898</strain>
    </source>
</reference>
<name>A0A4Q7IT02_9GAMM</name>
<organism evidence="2 3">
    <name type="scientific">Pseudoalteromonas phenolica</name>
    <dbReference type="NCBI Taxonomy" id="161398"/>
    <lineage>
        <taxon>Bacteria</taxon>
        <taxon>Pseudomonadati</taxon>
        <taxon>Pseudomonadota</taxon>
        <taxon>Gammaproteobacteria</taxon>
        <taxon>Alteromonadales</taxon>
        <taxon>Pseudoalteromonadaceae</taxon>
        <taxon>Pseudoalteromonas</taxon>
    </lineage>
</organism>